<dbReference type="GO" id="GO:0005524">
    <property type="term" value="F:ATP binding"/>
    <property type="evidence" value="ECO:0007669"/>
    <property type="project" value="InterPro"/>
</dbReference>
<keyword evidence="4" id="KW-0067">ATP-binding</keyword>
<dbReference type="SMART" id="SM00487">
    <property type="entry name" value="DEXDc"/>
    <property type="match status" value="1"/>
</dbReference>
<dbReference type="GO" id="GO:0016787">
    <property type="term" value="F:hydrolase activity"/>
    <property type="evidence" value="ECO:0007669"/>
    <property type="project" value="UniProtKB-KW"/>
</dbReference>
<dbReference type="CDD" id="cd18012">
    <property type="entry name" value="DEXQc_arch_SWI2_SNF2"/>
    <property type="match status" value="1"/>
</dbReference>
<sequence>MNQPLYGVWLGDAFFCFSGEMSEPRVDAWRRTVKKIQFPDGTRPFGSAVLRLAEMRFPSPLAGTEGGRRSERKSLGGRTMEGLALQPLDAFVFLLALDTEFYKRQGLVPGEEMAFWCKAARFALDLLLRGRIAPGTAEVPLAGRRRSASMHVLKAVWKPQLIGEDSERFLQLASSMPPIGIGVPAAFAGQEPGSKEEAGAVILYSFLSALIDAEVREAVRSSSSKLSRYLRDYRRGRSPLSELWWNSLLTVSRDIPIQGVADEIEELAHEVEETGLTAQPFSEGEEMPSEQGTIVLGLRLEPPLAEGQDQWRISFWAGSREDEGLLVTARSIWQYEEQDQLIRGRLYNSIQEQLLMELGRASDISAEVSDGLTGPAPEAFVLPLERLRTFMKESVPKLTRAGIKVQMPSRWSREGKRRVGLSLKMTTDSGSGEQPFPVLGMQHLVTFEVSAAVGGRQLTRHELMALAEANMPYVEFRGEWIEVDLKEINQVLRFMKRHEQGEMELAEWMHLTADMDDERMWKGLFIEEVESTGLLSSLLEGEGPRTLPARPVPDALQGQLRPYQVKGYQWLSVMRDLGFGVCLADDMGLGKTVQVITCLLDRPENGMPGAKGPLQQRSPVLIVCPTSLLGNWHRELQRFAPDLSIYMHHGTRRLRGELFQEEALKYDIVLTTYHLAGRDGPDLSAVQWSSVILDEAQYIKNYRTKQAQSVMKLSAPHRVAMTGTPVENRLAELWSIFHFLNPGYLGTFHAFRQRYVLGEGQQERLRELHALVSPFMLRRLKSDPDIQKDLPEKLELKSYCRLTEVQGALYQAIVDQMVGQLGNSSGMARKGLVLSSLTKLKQICDHPLLFQGDESRPLRSEVSGKMERLLEILDSIADVGESALIFTQYVGMGSLLVKMLEKRYGQAPPFLHGGVPKKERDDMIRDFQEGEGTRFFVLSLKAGGVGLNLTRANHVIHYDRWWNPAVENQATDRAFRIGQHKNVQVHKLICQGTLEERIDELIEQKKSLSEQVVGSGETWLTEMSDGELKQLIELQSQDWM</sequence>
<dbReference type="FunFam" id="3.40.50.300:FF:000533">
    <property type="entry name" value="Helicase, Snf2 family"/>
    <property type="match status" value="1"/>
</dbReference>
<dbReference type="PROSITE" id="PS51194">
    <property type="entry name" value="HELICASE_CTER"/>
    <property type="match status" value="1"/>
</dbReference>
<dbReference type="EMBL" id="JABBPN010000030">
    <property type="protein sequence ID" value="NMO98092.1"/>
    <property type="molecule type" value="Genomic_DNA"/>
</dbReference>
<dbReference type="Proteomes" id="UP000565468">
    <property type="component" value="Unassembled WGS sequence"/>
</dbReference>
<evidence type="ECO:0000313" key="5">
    <source>
        <dbReference type="Proteomes" id="UP000565468"/>
    </source>
</evidence>
<dbReference type="InterPro" id="IPR001650">
    <property type="entry name" value="Helicase_C-like"/>
</dbReference>
<dbReference type="Pfam" id="PF00176">
    <property type="entry name" value="SNF2-rel_dom"/>
    <property type="match status" value="1"/>
</dbReference>
<name>A0A848MDH5_PAELE</name>
<dbReference type="RefSeq" id="WP_169506866.1">
    <property type="nucleotide sequence ID" value="NZ_JABBPN010000030.1"/>
</dbReference>
<proteinExistence type="predicted"/>
<dbReference type="GO" id="GO:0004386">
    <property type="term" value="F:helicase activity"/>
    <property type="evidence" value="ECO:0007669"/>
    <property type="project" value="UniProtKB-KW"/>
</dbReference>
<dbReference type="InterPro" id="IPR000330">
    <property type="entry name" value="SNF2_N"/>
</dbReference>
<reference evidence="4 5" key="1">
    <citation type="submission" date="2020-04" db="EMBL/GenBank/DDBJ databases">
        <title>Paenibacillus algicola sp. nov., a novel marine bacterium producing alginate lyase.</title>
        <authorList>
            <person name="Huang H."/>
        </authorList>
    </citation>
    <scope>NUCLEOTIDE SEQUENCE [LARGE SCALE GENOMIC DNA]</scope>
    <source>
        <strain evidence="4 5">L7-75</strain>
    </source>
</reference>
<dbReference type="InterPro" id="IPR027417">
    <property type="entry name" value="P-loop_NTPase"/>
</dbReference>
<dbReference type="Pfam" id="PF00271">
    <property type="entry name" value="Helicase_C"/>
    <property type="match status" value="1"/>
</dbReference>
<dbReference type="SUPFAM" id="SSF52540">
    <property type="entry name" value="P-loop containing nucleoside triphosphate hydrolases"/>
    <property type="match status" value="2"/>
</dbReference>
<keyword evidence="5" id="KW-1185">Reference proteome</keyword>
<dbReference type="AlphaFoldDB" id="A0A848MDH5"/>
<keyword evidence="4" id="KW-0347">Helicase</keyword>
<dbReference type="Gene3D" id="3.40.50.10810">
    <property type="entry name" value="Tandem AAA-ATPase domain"/>
    <property type="match status" value="1"/>
</dbReference>
<dbReference type="InterPro" id="IPR038718">
    <property type="entry name" value="SNF2-like_sf"/>
</dbReference>
<organism evidence="4 5">
    <name type="scientific">Paenibacillus lemnae</name>
    <dbReference type="NCBI Taxonomy" id="1330551"/>
    <lineage>
        <taxon>Bacteria</taxon>
        <taxon>Bacillati</taxon>
        <taxon>Bacillota</taxon>
        <taxon>Bacilli</taxon>
        <taxon>Bacillales</taxon>
        <taxon>Paenibacillaceae</taxon>
        <taxon>Paenibacillus</taxon>
    </lineage>
</organism>
<keyword evidence="1" id="KW-0378">Hydrolase</keyword>
<accession>A0A848MDH5</accession>
<evidence type="ECO:0000259" key="3">
    <source>
        <dbReference type="PROSITE" id="PS51194"/>
    </source>
</evidence>
<dbReference type="InterPro" id="IPR049730">
    <property type="entry name" value="SNF2/RAD54-like_C"/>
</dbReference>
<evidence type="ECO:0000313" key="4">
    <source>
        <dbReference type="EMBL" id="NMO98092.1"/>
    </source>
</evidence>
<evidence type="ECO:0000259" key="2">
    <source>
        <dbReference type="PROSITE" id="PS51192"/>
    </source>
</evidence>
<feature type="domain" description="Helicase ATP-binding" evidence="2">
    <location>
        <begin position="572"/>
        <end position="743"/>
    </location>
</feature>
<dbReference type="SMART" id="SM00490">
    <property type="entry name" value="HELICc"/>
    <property type="match status" value="1"/>
</dbReference>
<gene>
    <name evidence="4" type="ORF">HII30_20275</name>
</gene>
<dbReference type="Gene3D" id="3.40.50.300">
    <property type="entry name" value="P-loop containing nucleotide triphosphate hydrolases"/>
    <property type="match status" value="1"/>
</dbReference>
<dbReference type="InterPro" id="IPR014001">
    <property type="entry name" value="Helicase_ATP-bd"/>
</dbReference>
<dbReference type="Pfam" id="PF12419">
    <property type="entry name" value="DUF3670"/>
    <property type="match status" value="1"/>
</dbReference>
<dbReference type="PROSITE" id="PS51192">
    <property type="entry name" value="HELICASE_ATP_BIND_1"/>
    <property type="match status" value="1"/>
</dbReference>
<comment type="caution">
    <text evidence="4">The sequence shown here is derived from an EMBL/GenBank/DDBJ whole genome shotgun (WGS) entry which is preliminary data.</text>
</comment>
<dbReference type="CDD" id="cd18793">
    <property type="entry name" value="SF2_C_SNF"/>
    <property type="match status" value="1"/>
</dbReference>
<evidence type="ECO:0000256" key="1">
    <source>
        <dbReference type="ARBA" id="ARBA00022801"/>
    </source>
</evidence>
<protein>
    <submittedName>
        <fullName evidence="4">DEAD/DEAH box helicase</fullName>
    </submittedName>
</protein>
<feature type="domain" description="Helicase C-terminal" evidence="3">
    <location>
        <begin position="871"/>
        <end position="1024"/>
    </location>
</feature>
<keyword evidence="4" id="KW-0547">Nucleotide-binding</keyword>
<dbReference type="InterPro" id="IPR022138">
    <property type="entry name" value="DUF3670"/>
</dbReference>
<dbReference type="PANTHER" id="PTHR10799">
    <property type="entry name" value="SNF2/RAD54 HELICASE FAMILY"/>
    <property type="match status" value="1"/>
</dbReference>